<dbReference type="RefSeq" id="YP_003406932.1">
    <property type="nucleotide sequence ID" value="NC_013756.1"/>
</dbReference>
<dbReference type="PROSITE" id="PS50011">
    <property type="entry name" value="PROTEIN_KINASE_DOM"/>
    <property type="match status" value="1"/>
</dbReference>
<keyword evidence="3" id="KW-1185">Reference proteome</keyword>
<sequence length="279" mass="31642">MSHQLRGSLVGKVLTFPKALEMWEKKTNFYSSDRIVKELGHGCGGTVYLCEEGSCAKVMFDIEDEEQCAELAEEFNFLCAIWYSAPVDKRRCFLEPLYLELHENSLVIGLEHFDGYTLRDVIKSNPGQGLLNPRLASDLCATMKHLNDLSFFHADFGLHNVMVSSDFSRLCVIDYGLVYVMDKPRLFESLYEYTAPEELRKDSCVCTAEELKSLQIWNTGMVLLAMRFGILKHDFAEGENNLSCSHVTGYVGSFDLSDNSFDRAIKAALAEDPKKRRIL</sequence>
<dbReference type="GeneID" id="8746428"/>
<organismHost>
    <name type="scientific">Acanthamoeba</name>
    <dbReference type="NCBI Taxonomy" id="5754"/>
</organismHost>
<feature type="domain" description="Protein kinase" evidence="1">
    <location>
        <begin position="33"/>
        <end position="279"/>
    </location>
</feature>
<name>D2XAJ3_GBMV</name>
<evidence type="ECO:0000313" key="2">
    <source>
        <dbReference type="EMBL" id="ADB03970.1"/>
    </source>
</evidence>
<protein>
    <submittedName>
        <fullName evidence="2">Serine/threonine protein kinase</fullName>
    </submittedName>
</protein>
<evidence type="ECO:0000313" key="3">
    <source>
        <dbReference type="Proteomes" id="UP000029780"/>
    </source>
</evidence>
<dbReference type="InterPro" id="IPR000719">
    <property type="entry name" value="Prot_kinase_dom"/>
</dbReference>
<dbReference type="GO" id="GO:0004674">
    <property type="term" value="F:protein serine/threonine kinase activity"/>
    <property type="evidence" value="ECO:0007669"/>
    <property type="project" value="UniProtKB-KW"/>
</dbReference>
<dbReference type="EMBL" id="GU071086">
    <property type="protein sequence ID" value="ADB03970.1"/>
    <property type="molecule type" value="Genomic_DNA"/>
</dbReference>
<accession>D2XAJ3</accession>
<dbReference type="GO" id="GO:0005524">
    <property type="term" value="F:ATP binding"/>
    <property type="evidence" value="ECO:0007669"/>
    <property type="project" value="InterPro"/>
</dbReference>
<dbReference type="SMART" id="SM00220">
    <property type="entry name" value="S_TKc"/>
    <property type="match status" value="1"/>
</dbReference>
<evidence type="ECO:0000259" key="1">
    <source>
        <dbReference type="PROSITE" id="PS50011"/>
    </source>
</evidence>
<organism evidence="2 3">
    <name type="scientific">Marseillevirus marseillevirus</name>
    <name type="common">GBM</name>
    <dbReference type="NCBI Taxonomy" id="694581"/>
    <lineage>
        <taxon>Viruses</taxon>
        <taxon>Varidnaviria</taxon>
        <taxon>Bamfordvirae</taxon>
        <taxon>Nucleocytoviricota</taxon>
        <taxon>Megaviricetes</taxon>
        <taxon>Pimascovirales</taxon>
        <taxon>Pimascovirales incertae sedis</taxon>
        <taxon>Marseilleviridae</taxon>
        <taxon>Marseillevirus</taxon>
        <taxon>Marseillevirus massiliense</taxon>
    </lineage>
</organism>
<keyword evidence="2" id="KW-0808">Transferase</keyword>
<dbReference type="OrthoDB" id="30712at10239"/>
<reference evidence="2 3" key="1">
    <citation type="journal article" date="2009" name="Proc. Natl. Acad. Sci. U.S.A.">
        <title>Giant Marseillevirus highlights the role of amoebae as a melting pot in emergence of chimeric microorganisms.</title>
        <authorList>
            <person name="Boyer M."/>
            <person name="Yutin N."/>
            <person name="Pagnier I."/>
            <person name="Barrassi L."/>
            <person name="Fournous G."/>
            <person name="Espinosa L."/>
            <person name="Robert C."/>
            <person name="Azza S."/>
            <person name="Sun S."/>
            <person name="Rossmann M.G."/>
            <person name="Suzan-Monti M."/>
            <person name="La Scola B."/>
            <person name="Koonin E.V."/>
            <person name="Raoult D."/>
        </authorList>
    </citation>
    <scope>NUCLEOTIDE SEQUENCE [LARGE SCALE GENOMIC DNA]</scope>
    <source>
        <strain evidence="2 3">T19</strain>
    </source>
</reference>
<dbReference type="KEGG" id="vg:8746428"/>
<dbReference type="Proteomes" id="UP000029780">
    <property type="component" value="Segment"/>
</dbReference>
<dbReference type="Pfam" id="PF00069">
    <property type="entry name" value="Pkinase"/>
    <property type="match status" value="1"/>
</dbReference>
<keyword evidence="2" id="KW-0723">Serine/threonine-protein kinase</keyword>
<dbReference type="InterPro" id="IPR011009">
    <property type="entry name" value="Kinase-like_dom_sf"/>
</dbReference>
<keyword evidence="2" id="KW-0418">Kinase</keyword>
<gene>
    <name evidence="2" type="ORF">MAR_ORF191</name>
</gene>
<dbReference type="SUPFAM" id="SSF56112">
    <property type="entry name" value="Protein kinase-like (PK-like)"/>
    <property type="match status" value="1"/>
</dbReference>
<proteinExistence type="predicted"/>
<dbReference type="Gene3D" id="1.10.510.10">
    <property type="entry name" value="Transferase(Phosphotransferase) domain 1"/>
    <property type="match status" value="1"/>
</dbReference>